<reference evidence="3" key="1">
    <citation type="journal article" date="2022" name="New Phytol.">
        <title>Evolutionary transition to the ectomycorrhizal habit in the genomes of a hyperdiverse lineage of mushroom-forming fungi.</title>
        <authorList>
            <person name="Looney B."/>
            <person name="Miyauchi S."/>
            <person name="Morin E."/>
            <person name="Drula E."/>
            <person name="Courty P.E."/>
            <person name="Kohler A."/>
            <person name="Kuo A."/>
            <person name="LaButti K."/>
            <person name="Pangilinan J."/>
            <person name="Lipzen A."/>
            <person name="Riley R."/>
            <person name="Andreopoulos W."/>
            <person name="He G."/>
            <person name="Johnson J."/>
            <person name="Nolan M."/>
            <person name="Tritt A."/>
            <person name="Barry K.W."/>
            <person name="Grigoriev I.V."/>
            <person name="Nagy L.G."/>
            <person name="Hibbett D."/>
            <person name="Henrissat B."/>
            <person name="Matheny P.B."/>
            <person name="Labbe J."/>
            <person name="Martin F.M."/>
        </authorList>
    </citation>
    <scope>NUCLEOTIDE SEQUENCE</scope>
    <source>
        <strain evidence="3">BPL690</strain>
    </source>
</reference>
<evidence type="ECO:0000313" key="4">
    <source>
        <dbReference type="Proteomes" id="UP001203297"/>
    </source>
</evidence>
<dbReference type="Gene3D" id="2.60.120.620">
    <property type="entry name" value="q2cbj1_9rhob like domain"/>
    <property type="match status" value="1"/>
</dbReference>
<dbReference type="GO" id="GO:0016491">
    <property type="term" value="F:oxidoreductase activity"/>
    <property type="evidence" value="ECO:0007669"/>
    <property type="project" value="UniProtKB-KW"/>
</dbReference>
<dbReference type="EMBL" id="WTXG01000017">
    <property type="protein sequence ID" value="KAI0300615.1"/>
    <property type="molecule type" value="Genomic_DNA"/>
</dbReference>
<dbReference type="AlphaFoldDB" id="A0AAD4QNC3"/>
<dbReference type="GO" id="GO:0046872">
    <property type="term" value="F:metal ion binding"/>
    <property type="evidence" value="ECO:0007669"/>
    <property type="project" value="UniProtKB-KW"/>
</dbReference>
<dbReference type="PANTHER" id="PTHR33099:SF14">
    <property type="entry name" value="PROLYL 4-HYDROXYLASE ALPHA SUBUNIT FE(2+) 2OG DIOXYGENASE DOMAIN-CONTAINING PROTEIN"/>
    <property type="match status" value="1"/>
</dbReference>
<protein>
    <recommendedName>
        <fullName evidence="2">Fe2OG dioxygenase domain-containing protein</fullName>
    </recommendedName>
</protein>
<name>A0AAD4QNC3_9AGAM</name>
<keyword evidence="1" id="KW-0560">Oxidoreductase</keyword>
<dbReference type="Pfam" id="PF13640">
    <property type="entry name" value="2OG-FeII_Oxy_3"/>
    <property type="match status" value="1"/>
</dbReference>
<accession>A0AAD4QNC3</accession>
<organism evidence="3 4">
    <name type="scientific">Multifurca ochricompacta</name>
    <dbReference type="NCBI Taxonomy" id="376703"/>
    <lineage>
        <taxon>Eukaryota</taxon>
        <taxon>Fungi</taxon>
        <taxon>Dikarya</taxon>
        <taxon>Basidiomycota</taxon>
        <taxon>Agaricomycotina</taxon>
        <taxon>Agaricomycetes</taxon>
        <taxon>Russulales</taxon>
        <taxon>Russulaceae</taxon>
        <taxon>Multifurca</taxon>
    </lineage>
</organism>
<proteinExistence type="inferred from homology"/>
<gene>
    <name evidence="3" type="ORF">B0F90DRAFT_1925707</name>
</gene>
<dbReference type="PROSITE" id="PS51471">
    <property type="entry name" value="FE2OG_OXY"/>
    <property type="match status" value="1"/>
</dbReference>
<keyword evidence="4" id="KW-1185">Reference proteome</keyword>
<comment type="caution">
    <text evidence="3">The sequence shown here is derived from an EMBL/GenBank/DDBJ whole genome shotgun (WGS) entry which is preliminary data.</text>
</comment>
<dbReference type="InterPro" id="IPR005123">
    <property type="entry name" value="Oxoglu/Fe-dep_dioxygenase_dom"/>
</dbReference>
<keyword evidence="1" id="KW-0408">Iron</keyword>
<keyword evidence="1" id="KW-0479">Metal-binding</keyword>
<evidence type="ECO:0000313" key="3">
    <source>
        <dbReference type="EMBL" id="KAI0300615.1"/>
    </source>
</evidence>
<evidence type="ECO:0000256" key="1">
    <source>
        <dbReference type="RuleBase" id="RU003682"/>
    </source>
</evidence>
<feature type="domain" description="Fe2OG dioxygenase" evidence="2">
    <location>
        <begin position="46"/>
        <end position="145"/>
    </location>
</feature>
<evidence type="ECO:0000259" key="2">
    <source>
        <dbReference type="PROSITE" id="PS51471"/>
    </source>
</evidence>
<dbReference type="InterPro" id="IPR044862">
    <property type="entry name" value="Pro_4_hyd_alph_FE2OG_OXY"/>
</dbReference>
<sequence>MDENYRKARKMDPECFATPLVPDRTEMVNIVRDYLLEGEASKRKIKLELYKLNVYDKGSFFKPHVDTPRREDMFGSLVIVFPTSHEGGALHLRHRGEEWTFDSPLELAGSRTPSIGYVAFFGDIEHEVAPVISGHRVTLTYNLYFDDFGTAKDSTSEGSSYPLLAVNDRAFRMTLEGLLENPEFLADGGTLGFGLRHIYPVEDSEDLKHIYGLLKGIDATVYQSLRALGFEPVLYLYYEVERIDPEAAIIDKVTELYDDGQGPDIIEQLFSRGGLVLLLEDHERSEGKVKYEGMNPEKVQWVTPLTEFNRRKSSYATGEDRPFANHENGDLCLIARIGKAGERLDYPTVAQLQKERPRILTRYWPKDY</sequence>
<dbReference type="Proteomes" id="UP001203297">
    <property type="component" value="Unassembled WGS sequence"/>
</dbReference>
<dbReference type="PANTHER" id="PTHR33099">
    <property type="entry name" value="FE2OG DIOXYGENASE DOMAIN-CONTAINING PROTEIN"/>
    <property type="match status" value="1"/>
</dbReference>
<comment type="similarity">
    <text evidence="1">Belongs to the iron/ascorbate-dependent oxidoreductase family.</text>
</comment>